<sequence>MHLILTGATGLVGSSVLDAMLKSKDVTKISILSRRPVPMVGNNPKANVIIHKDFETFDPSVLAKVDDADGVVWALGISQTKVTKEEYVKIIKDYPLAAAAAFSKIPSTDDKPFRFVYVSSGGATATPGLFTPYYGVVKGEAEVALAKLRNSNFNVESWIYVPCDECRPDAYDEVGAAEAATYPDRTLRAVPGGFGLWKT</sequence>
<evidence type="ECO:0000313" key="1">
    <source>
        <dbReference type="EMBL" id="EQB54858.1"/>
    </source>
</evidence>
<accession>T0KQF7</accession>
<dbReference type="SUPFAM" id="SSF51735">
    <property type="entry name" value="NAD(P)-binding Rossmann-fold domains"/>
    <property type="match status" value="1"/>
</dbReference>
<gene>
    <name evidence="1" type="ORF">CGLO_05267</name>
</gene>
<name>T0KQF7_COLGC</name>
<dbReference type="STRING" id="1237896.T0KQF7"/>
<evidence type="ECO:0000313" key="2">
    <source>
        <dbReference type="Proteomes" id="UP000015530"/>
    </source>
</evidence>
<dbReference type="EMBL" id="AMYD01001045">
    <property type="protein sequence ID" value="EQB54858.1"/>
    <property type="molecule type" value="Genomic_DNA"/>
</dbReference>
<dbReference type="Gene3D" id="3.40.50.720">
    <property type="entry name" value="NAD(P)-binding Rossmann-like Domain"/>
    <property type="match status" value="1"/>
</dbReference>
<dbReference type="eggNOG" id="ENOG502S03H">
    <property type="taxonomic scope" value="Eukaryota"/>
</dbReference>
<dbReference type="OrthoDB" id="9975943at2759"/>
<reference evidence="2" key="1">
    <citation type="journal article" date="2013" name="Mol. Plant Microbe Interact.">
        <title>Global aspects of pacC regulation of pathogenicity genes in Colletotrichum gloeosporioides as revealed by transcriptome analysis.</title>
        <authorList>
            <person name="Alkan N."/>
            <person name="Meng X."/>
            <person name="Friedlander G."/>
            <person name="Reuveni E."/>
            <person name="Sukno S."/>
            <person name="Sherman A."/>
            <person name="Thon M."/>
            <person name="Fluhr R."/>
            <person name="Prusky D."/>
        </authorList>
    </citation>
    <scope>NUCLEOTIDE SEQUENCE [LARGE SCALE GENOMIC DNA]</scope>
    <source>
        <strain evidence="2">Cg-14</strain>
    </source>
</reference>
<comment type="caution">
    <text evidence="1">The sequence shown here is derived from an EMBL/GenBank/DDBJ whole genome shotgun (WGS) entry which is preliminary data.</text>
</comment>
<dbReference type="Proteomes" id="UP000015530">
    <property type="component" value="Unassembled WGS sequence"/>
</dbReference>
<protein>
    <submittedName>
        <fullName evidence="1">Nucleoside-diphosphate-sugar epimerase</fullName>
    </submittedName>
</protein>
<dbReference type="AlphaFoldDB" id="T0KQF7"/>
<organism evidence="1 2">
    <name type="scientific">Colletotrichum gloeosporioides (strain Cg-14)</name>
    <name type="common">Anthracnose fungus</name>
    <name type="synonym">Glomerella cingulata</name>
    <dbReference type="NCBI Taxonomy" id="1237896"/>
    <lineage>
        <taxon>Eukaryota</taxon>
        <taxon>Fungi</taxon>
        <taxon>Dikarya</taxon>
        <taxon>Ascomycota</taxon>
        <taxon>Pezizomycotina</taxon>
        <taxon>Sordariomycetes</taxon>
        <taxon>Hypocreomycetidae</taxon>
        <taxon>Glomerellales</taxon>
        <taxon>Glomerellaceae</taxon>
        <taxon>Colletotrichum</taxon>
        <taxon>Colletotrichum gloeosporioides species complex</taxon>
    </lineage>
</organism>
<proteinExistence type="predicted"/>
<dbReference type="InterPro" id="IPR036291">
    <property type="entry name" value="NAD(P)-bd_dom_sf"/>
</dbReference>
<dbReference type="HOGENOM" id="CLU_071330_5_3_1"/>
<dbReference type="PANTHER" id="PTHR14097:SF8">
    <property type="entry name" value="NAD(P)-BINDING DOMAIN-CONTAINING PROTEIN"/>
    <property type="match status" value="1"/>
</dbReference>
<dbReference type="PANTHER" id="PTHR14097">
    <property type="entry name" value="OXIDOREDUCTASE HTATIP2"/>
    <property type="match status" value="1"/>
</dbReference>